<evidence type="ECO:0000313" key="2">
    <source>
        <dbReference type="Proteomes" id="UP001199355"/>
    </source>
</evidence>
<sequence>MTVKQRIYRKICVCFGKYISDKTYLKLLYETRIGKKLNLKNPITFDEKLQWLKLYDRKDEYTVWADKYEVRNYVAEKLGEQYLIPLLGVWNSADELKLDDLPEQFVLKCTHDSASVCICTNKKNFDWNAAMDKLQKSLNQNYYWHSREWPYKNITPRIIAEAYMTDESGTELKDYKIYTFGGEPYLIQVDFDRFHNHRRNLYTTEWEYIDETIEYSKDPNVKIAKPEHLEEMLECSRKLAVGTISLRTDFYSINGKIYFGEITFYQEAGFAHFEHEEFAKKLGDQIKLPK</sequence>
<evidence type="ECO:0000313" key="1">
    <source>
        <dbReference type="EMBL" id="MCC2166632.1"/>
    </source>
</evidence>
<dbReference type="RefSeq" id="WP_021916202.1">
    <property type="nucleotide sequence ID" value="NZ_JAJEQF010000003.1"/>
</dbReference>
<dbReference type="Proteomes" id="UP001199355">
    <property type="component" value="Unassembled WGS sequence"/>
</dbReference>
<dbReference type="InterPro" id="IPR029465">
    <property type="entry name" value="ATPgrasp_TupA"/>
</dbReference>
<dbReference type="EMBL" id="JAJEQF010000003">
    <property type="protein sequence ID" value="MCC2166632.1"/>
    <property type="molecule type" value="Genomic_DNA"/>
</dbReference>
<accession>A0AAE3AWJ3</accession>
<dbReference type="AlphaFoldDB" id="A0AAE3AWJ3"/>
<gene>
    <name evidence="1" type="ORF">LKD45_02765</name>
</gene>
<keyword evidence="2" id="KW-1185">Reference proteome</keyword>
<reference evidence="1 2" key="1">
    <citation type="submission" date="2021-10" db="EMBL/GenBank/DDBJ databases">
        <title>Anaerobic single-cell dispensing facilitates the cultivation of human gut bacteria.</title>
        <authorList>
            <person name="Afrizal A."/>
        </authorList>
    </citation>
    <scope>NUCLEOTIDE SEQUENCE [LARGE SCALE GENOMIC DNA]</scope>
    <source>
        <strain evidence="1 2">CLA-AA-H244</strain>
    </source>
</reference>
<proteinExistence type="predicted"/>
<protein>
    <submittedName>
        <fullName evidence="1">Glycosyl transferase</fullName>
    </submittedName>
</protein>
<keyword evidence="1" id="KW-0808">Transferase</keyword>
<dbReference type="Pfam" id="PF14305">
    <property type="entry name" value="ATPgrasp_TupA"/>
    <property type="match status" value="1"/>
</dbReference>
<dbReference type="GO" id="GO:0016740">
    <property type="term" value="F:transferase activity"/>
    <property type="evidence" value="ECO:0007669"/>
    <property type="project" value="UniProtKB-KW"/>
</dbReference>
<comment type="caution">
    <text evidence="1">The sequence shown here is derived from an EMBL/GenBank/DDBJ whole genome shotgun (WGS) entry which is preliminary data.</text>
</comment>
<name>A0AAE3AWJ3_9FIRM</name>
<organism evidence="1 2">
    <name type="scientific">Gallintestinimicrobium propionicum</name>
    <dbReference type="NCBI Taxonomy" id="2981770"/>
    <lineage>
        <taxon>Bacteria</taxon>
        <taxon>Bacillati</taxon>
        <taxon>Bacillota</taxon>
        <taxon>Clostridia</taxon>
        <taxon>Lachnospirales</taxon>
        <taxon>Lachnospiraceae</taxon>
        <taxon>Gallintestinimicrobium</taxon>
    </lineage>
</organism>